<evidence type="ECO:0000256" key="1">
    <source>
        <dbReference type="SAM" id="Phobius"/>
    </source>
</evidence>
<sequence>MRKKILFSKPVNYAPVIAAEAAAVTLAVHAVLFLATGYQPEKRNLPNTGESSITLLNLDAPREGVESLKHWLAVHDPALFSRSDSQAGYMALLQAPVLRDYTGTRPRLEVTLPEERLPGYKPLRPLHMEQGDSCQELRYIPHKNTVEAAPPQKPLVFDADNRPLSLSRLAAPVGRGAKLPTVVQCRKSGKVMRLTLISGSGDAGLDSRALQALARSGDELPEESAVITVYWPGTAGEESGK</sequence>
<dbReference type="AlphaFoldDB" id="A0A2U1B259"/>
<name>A0A2U1B259_9BACT</name>
<keyword evidence="1" id="KW-0472">Membrane</keyword>
<dbReference type="EMBL" id="QEKH01000010">
    <property type="protein sequence ID" value="PVY42750.1"/>
    <property type="molecule type" value="Genomic_DNA"/>
</dbReference>
<accession>A0A2U1B259</accession>
<proteinExistence type="predicted"/>
<keyword evidence="3" id="KW-1185">Reference proteome</keyword>
<dbReference type="GeneID" id="78294973"/>
<keyword evidence="1" id="KW-0812">Transmembrane</keyword>
<dbReference type="Proteomes" id="UP000245959">
    <property type="component" value="Unassembled WGS sequence"/>
</dbReference>
<protein>
    <submittedName>
        <fullName evidence="2">Uncharacterized protein</fullName>
    </submittedName>
</protein>
<gene>
    <name evidence="2" type="ORF">C8D82_11058</name>
</gene>
<keyword evidence="1" id="KW-1133">Transmembrane helix</keyword>
<dbReference type="RefSeq" id="WP_116883663.1">
    <property type="nucleotide sequence ID" value="NZ_CABMMC010000018.1"/>
</dbReference>
<reference evidence="2 3" key="1">
    <citation type="submission" date="2018-04" db="EMBL/GenBank/DDBJ databases">
        <title>Genomic Encyclopedia of Type Strains, Phase IV (KMG-IV): sequencing the most valuable type-strain genomes for metagenomic binning, comparative biology and taxonomic classification.</title>
        <authorList>
            <person name="Goeker M."/>
        </authorList>
    </citation>
    <scope>NUCLEOTIDE SEQUENCE [LARGE SCALE GENOMIC DNA]</scope>
    <source>
        <strain evidence="2 3">DSM 14823</strain>
    </source>
</reference>
<evidence type="ECO:0000313" key="3">
    <source>
        <dbReference type="Proteomes" id="UP000245959"/>
    </source>
</evidence>
<feature type="transmembrane region" description="Helical" evidence="1">
    <location>
        <begin position="12"/>
        <end position="35"/>
    </location>
</feature>
<evidence type="ECO:0000313" key="2">
    <source>
        <dbReference type="EMBL" id="PVY42750.1"/>
    </source>
</evidence>
<comment type="caution">
    <text evidence="2">The sequence shown here is derived from an EMBL/GenBank/DDBJ whole genome shotgun (WGS) entry which is preliminary data.</text>
</comment>
<organism evidence="2 3">
    <name type="scientific">Victivallis vadensis</name>
    <dbReference type="NCBI Taxonomy" id="172901"/>
    <lineage>
        <taxon>Bacteria</taxon>
        <taxon>Pseudomonadati</taxon>
        <taxon>Lentisphaerota</taxon>
        <taxon>Lentisphaeria</taxon>
        <taxon>Victivallales</taxon>
        <taxon>Victivallaceae</taxon>
        <taxon>Victivallis</taxon>
    </lineage>
</organism>